<dbReference type="Proteomes" id="UP000626109">
    <property type="component" value="Unassembled WGS sequence"/>
</dbReference>
<name>A0A813JHY8_POLGL</name>
<protein>
    <submittedName>
        <fullName evidence="2">Uncharacterized protein</fullName>
    </submittedName>
</protein>
<accession>A0A813JHY8</accession>
<dbReference type="AlphaFoldDB" id="A0A813JHY8"/>
<gene>
    <name evidence="2" type="ORF">PGLA2088_LOCUS20533</name>
</gene>
<evidence type="ECO:0000313" key="3">
    <source>
        <dbReference type="Proteomes" id="UP000626109"/>
    </source>
</evidence>
<evidence type="ECO:0000256" key="1">
    <source>
        <dbReference type="SAM" id="MobiDB-lite"/>
    </source>
</evidence>
<evidence type="ECO:0000313" key="2">
    <source>
        <dbReference type="EMBL" id="CAE8677931.1"/>
    </source>
</evidence>
<feature type="region of interest" description="Disordered" evidence="1">
    <location>
        <begin position="1"/>
        <end position="65"/>
    </location>
</feature>
<comment type="caution">
    <text evidence="2">The sequence shown here is derived from an EMBL/GenBank/DDBJ whole genome shotgun (WGS) entry which is preliminary data.</text>
</comment>
<dbReference type="EMBL" id="CAJNNW010025637">
    <property type="protein sequence ID" value="CAE8677931.1"/>
    <property type="molecule type" value="Genomic_DNA"/>
</dbReference>
<sequence length="244" mass="26373">MAGPRAEAPPKTASSAHRWPAAISSSASREQSRTPPKRRCPSKAFRTASEKDVAIPTSSTGDGRQPAFMLEAEGEVVCVIDVTETRWAAGLLPYAKQAVNSVAVDFPPYELVPEDEWPKLCQQLPPPPFARPGGNVQFWQCQVDLPCGHRLRGLSLAFKRTTAERGAALAALVLGQASGLLRKALCGLEDSGMEAFARIVAEVPKFSTPAVRQRTHHLEKMIEVRHLGMSIPASPAPERGHKAL</sequence>
<organism evidence="2 3">
    <name type="scientific">Polarella glacialis</name>
    <name type="common">Dinoflagellate</name>
    <dbReference type="NCBI Taxonomy" id="89957"/>
    <lineage>
        <taxon>Eukaryota</taxon>
        <taxon>Sar</taxon>
        <taxon>Alveolata</taxon>
        <taxon>Dinophyceae</taxon>
        <taxon>Suessiales</taxon>
        <taxon>Suessiaceae</taxon>
        <taxon>Polarella</taxon>
    </lineage>
</organism>
<proteinExistence type="predicted"/>
<reference evidence="2" key="1">
    <citation type="submission" date="2021-02" db="EMBL/GenBank/DDBJ databases">
        <authorList>
            <person name="Dougan E. K."/>
            <person name="Rhodes N."/>
            <person name="Thang M."/>
            <person name="Chan C."/>
        </authorList>
    </citation>
    <scope>NUCLEOTIDE SEQUENCE</scope>
</reference>